<dbReference type="Pfam" id="PF13439">
    <property type="entry name" value="Glyco_transf_4"/>
    <property type="match status" value="1"/>
</dbReference>
<dbReference type="InterPro" id="IPR050194">
    <property type="entry name" value="Glycosyltransferase_grp1"/>
</dbReference>
<accession>A0A1I3P7L8</accession>
<dbReference type="Pfam" id="PF13692">
    <property type="entry name" value="Glyco_trans_1_4"/>
    <property type="match status" value="1"/>
</dbReference>
<keyword evidence="5" id="KW-1185">Reference proteome</keyword>
<evidence type="ECO:0000256" key="2">
    <source>
        <dbReference type="ARBA" id="ARBA00022679"/>
    </source>
</evidence>
<dbReference type="AlphaFoldDB" id="A0A1I3P7L8"/>
<sequence>MRVLVYPHAMEIGGSQLNALQLAAAVRDLGHDVTVVSEPGPLLEFVARHDLPHVGIPADRRRPSAAVARTLSTLVGQRGVDVVHGYEWPPVLEALAATRGRSAVVGTVLSMSVVPFFPRTVPLLVGTEAIRAAALEAGHEHVGLLEPPVDTETDHPGVDGSAFRAEHGLAPDVPLVAMVCRLVPELKLEGLLAACDAVGELAMAGHKVQLVIVGDGRSRADVERRAARANERAGERVVVLTGEIADPRPAYAAADVLIGMGGSALRGMAFGKPLIVSGERGFSELLTPETAPVFLRGGWYGQGPGSRGSGPAALRDALKPLIDAPVRRAELGAFARQLVETRFSLRHAAQVLVQEYERAVAEPVPRARLARDAARSAAGLLAYKFARRYQRIRGAVSTDDANATPVLIPQERR</sequence>
<dbReference type="Proteomes" id="UP000199025">
    <property type="component" value="Unassembled WGS sequence"/>
</dbReference>
<feature type="domain" description="Glycosyltransferase subfamily 4-like N-terminal" evidence="3">
    <location>
        <begin position="12"/>
        <end position="108"/>
    </location>
</feature>
<protein>
    <submittedName>
        <fullName evidence="4">Glycosyltransferase involved in cell wall bisynthesis</fullName>
    </submittedName>
</protein>
<evidence type="ECO:0000259" key="3">
    <source>
        <dbReference type="Pfam" id="PF13439"/>
    </source>
</evidence>
<evidence type="ECO:0000313" key="5">
    <source>
        <dbReference type="Proteomes" id="UP000199025"/>
    </source>
</evidence>
<evidence type="ECO:0000256" key="1">
    <source>
        <dbReference type="ARBA" id="ARBA00022676"/>
    </source>
</evidence>
<dbReference type="SUPFAM" id="SSF53756">
    <property type="entry name" value="UDP-Glycosyltransferase/glycogen phosphorylase"/>
    <property type="match status" value="1"/>
</dbReference>
<dbReference type="Gene3D" id="3.40.50.2000">
    <property type="entry name" value="Glycogen Phosphorylase B"/>
    <property type="match status" value="2"/>
</dbReference>
<evidence type="ECO:0000313" key="4">
    <source>
        <dbReference type="EMBL" id="SFJ17545.1"/>
    </source>
</evidence>
<gene>
    <name evidence="4" type="ORF">SAMN05421835_103311</name>
</gene>
<dbReference type="CDD" id="cd03801">
    <property type="entry name" value="GT4_PimA-like"/>
    <property type="match status" value="1"/>
</dbReference>
<proteinExistence type="predicted"/>
<keyword evidence="1" id="KW-0328">Glycosyltransferase</keyword>
<keyword evidence="2 4" id="KW-0808">Transferase</keyword>
<dbReference type="InterPro" id="IPR028098">
    <property type="entry name" value="Glyco_trans_4-like_N"/>
</dbReference>
<dbReference type="GO" id="GO:1901137">
    <property type="term" value="P:carbohydrate derivative biosynthetic process"/>
    <property type="evidence" value="ECO:0007669"/>
    <property type="project" value="UniProtKB-ARBA"/>
</dbReference>
<dbReference type="GO" id="GO:0016757">
    <property type="term" value="F:glycosyltransferase activity"/>
    <property type="evidence" value="ECO:0007669"/>
    <property type="project" value="UniProtKB-KW"/>
</dbReference>
<dbReference type="STRING" id="115433.SAMN05421835_103311"/>
<dbReference type="PANTHER" id="PTHR45947">
    <property type="entry name" value="SULFOQUINOVOSYL TRANSFERASE SQD2"/>
    <property type="match status" value="1"/>
</dbReference>
<name>A0A1I3P7L8_9PSEU</name>
<organism evidence="4 5">
    <name type="scientific">Amycolatopsis sacchari</name>
    <dbReference type="NCBI Taxonomy" id="115433"/>
    <lineage>
        <taxon>Bacteria</taxon>
        <taxon>Bacillati</taxon>
        <taxon>Actinomycetota</taxon>
        <taxon>Actinomycetes</taxon>
        <taxon>Pseudonocardiales</taxon>
        <taxon>Pseudonocardiaceae</taxon>
        <taxon>Amycolatopsis</taxon>
    </lineage>
</organism>
<dbReference type="OrthoDB" id="3861448at2"/>
<reference evidence="4 5" key="1">
    <citation type="submission" date="2016-10" db="EMBL/GenBank/DDBJ databases">
        <authorList>
            <person name="de Groot N.N."/>
        </authorList>
    </citation>
    <scope>NUCLEOTIDE SEQUENCE [LARGE SCALE GENOMIC DNA]</scope>
    <source>
        <strain evidence="4 5">DSM 44468</strain>
    </source>
</reference>
<dbReference type="PANTHER" id="PTHR45947:SF13">
    <property type="entry name" value="TRANSFERASE"/>
    <property type="match status" value="1"/>
</dbReference>
<dbReference type="EMBL" id="FORP01000003">
    <property type="protein sequence ID" value="SFJ17545.1"/>
    <property type="molecule type" value="Genomic_DNA"/>
</dbReference>
<dbReference type="RefSeq" id="WP_091505124.1">
    <property type="nucleotide sequence ID" value="NZ_CBDQZW010000080.1"/>
</dbReference>